<dbReference type="Pfam" id="PF00175">
    <property type="entry name" value="NAD_binding_1"/>
    <property type="match status" value="1"/>
</dbReference>
<evidence type="ECO:0000256" key="3">
    <source>
        <dbReference type="ARBA" id="ARBA00022989"/>
    </source>
</evidence>
<dbReference type="PROSITE" id="PS51384">
    <property type="entry name" value="FAD_FR"/>
    <property type="match status" value="1"/>
</dbReference>
<dbReference type="AlphaFoldDB" id="A0A2M8EL90"/>
<accession>A0A2M8EL90</accession>
<gene>
    <name evidence="8" type="ORF">CO058_03075</name>
</gene>
<sequence>MEFSSVIYLAGKLSGFIGFAFLSLLIFSGDTARFFDRFFGMDKIIKFQRKFSIITMVFVVLHPIFFILSTGFVLSFIIPDFSVIPFALGIVSLYLFLIIMFASKIYKRISYKIWQYIHILTYVLFFFALYHAINWGTDSGNFFIRILYGVLLTGIIIGIFYRTNYKIKQKHLEKFYVDGVKNETHDTFTLILKSKSKLKFKPGQFCFLRLNKERLYARHPFTISSSPNDDFLSFTIKQTGRFTKALGELVKGEEVIIDGPFGNFLIRDDKRDLVFIAGGVGITPFMSMIKDKLQNDNKDQKVTLLCGSRNKEDIILKKYFDGIKESWFKKVYILSNYGSSGDLDGYENGYINEEIVKKYVKDINSSIFYICGPEGMKESVVNALKELGVGKRNIIIEDFFW</sequence>
<dbReference type="InterPro" id="IPR017938">
    <property type="entry name" value="Riboflavin_synthase-like_b-brl"/>
</dbReference>
<dbReference type="GO" id="GO:0016491">
    <property type="term" value="F:oxidoreductase activity"/>
    <property type="evidence" value="ECO:0007669"/>
    <property type="project" value="UniProtKB-KW"/>
</dbReference>
<dbReference type="PANTHER" id="PTHR11972">
    <property type="entry name" value="NADPH OXIDASE"/>
    <property type="match status" value="1"/>
</dbReference>
<dbReference type="InterPro" id="IPR050369">
    <property type="entry name" value="RBOH/FRE"/>
</dbReference>
<dbReference type="InterPro" id="IPR039261">
    <property type="entry name" value="FNR_nucleotide-bd"/>
</dbReference>
<dbReference type="InterPro" id="IPR013112">
    <property type="entry name" value="FAD-bd_8"/>
</dbReference>
<keyword evidence="2 6" id="KW-0812">Transmembrane</keyword>
<keyword evidence="3 6" id="KW-1133">Transmembrane helix</keyword>
<keyword evidence="4" id="KW-0560">Oxidoreductase</keyword>
<dbReference type="SUPFAM" id="SSF63380">
    <property type="entry name" value="Riboflavin synthase domain-like"/>
    <property type="match status" value="1"/>
</dbReference>
<evidence type="ECO:0000259" key="7">
    <source>
        <dbReference type="PROSITE" id="PS51384"/>
    </source>
</evidence>
<dbReference type="InterPro" id="IPR001433">
    <property type="entry name" value="OxRdtase_FAD/NAD-bd"/>
</dbReference>
<comment type="caution">
    <text evidence="8">The sequence shown here is derived from an EMBL/GenBank/DDBJ whole genome shotgun (WGS) entry which is preliminary data.</text>
</comment>
<evidence type="ECO:0000256" key="6">
    <source>
        <dbReference type="SAM" id="Phobius"/>
    </source>
</evidence>
<dbReference type="Gene3D" id="2.40.30.10">
    <property type="entry name" value="Translation factors"/>
    <property type="match status" value="1"/>
</dbReference>
<dbReference type="PRINTS" id="PR00410">
    <property type="entry name" value="PHEHYDRXLASE"/>
</dbReference>
<evidence type="ECO:0000256" key="5">
    <source>
        <dbReference type="ARBA" id="ARBA00023136"/>
    </source>
</evidence>
<dbReference type="Pfam" id="PF01794">
    <property type="entry name" value="Ferric_reduct"/>
    <property type="match status" value="1"/>
</dbReference>
<protein>
    <recommendedName>
        <fullName evidence="7">FAD-binding FR-type domain-containing protein</fullName>
    </recommendedName>
</protein>
<dbReference type="EMBL" id="PFSJ01000023">
    <property type="protein sequence ID" value="PJC23512.1"/>
    <property type="molecule type" value="Genomic_DNA"/>
</dbReference>
<feature type="domain" description="FAD-binding FR-type" evidence="7">
    <location>
        <begin position="170"/>
        <end position="267"/>
    </location>
</feature>
<dbReference type="Pfam" id="PF08022">
    <property type="entry name" value="FAD_binding_8"/>
    <property type="match status" value="1"/>
</dbReference>
<keyword evidence="5 6" id="KW-0472">Membrane</keyword>
<evidence type="ECO:0000313" key="8">
    <source>
        <dbReference type="EMBL" id="PJC23512.1"/>
    </source>
</evidence>
<comment type="subcellular location">
    <subcellularLocation>
        <location evidence="1">Membrane</location>
        <topology evidence="1">Multi-pass membrane protein</topology>
    </subcellularLocation>
</comment>
<dbReference type="Proteomes" id="UP000229756">
    <property type="component" value="Unassembled WGS sequence"/>
</dbReference>
<dbReference type="InterPro" id="IPR013130">
    <property type="entry name" value="Fe3_Rdtase_TM_dom"/>
</dbReference>
<feature type="transmembrane region" description="Helical" evidence="6">
    <location>
        <begin position="113"/>
        <end position="130"/>
    </location>
</feature>
<dbReference type="GO" id="GO:0005886">
    <property type="term" value="C:plasma membrane"/>
    <property type="evidence" value="ECO:0007669"/>
    <property type="project" value="TreeGrafter"/>
</dbReference>
<feature type="transmembrane region" description="Helical" evidence="6">
    <location>
        <begin position="142"/>
        <end position="161"/>
    </location>
</feature>
<reference evidence="9" key="1">
    <citation type="submission" date="2017-09" db="EMBL/GenBank/DDBJ databases">
        <title>Depth-based differentiation of microbial function through sediment-hosted aquifers and enrichment of novel symbionts in the deep terrestrial subsurface.</title>
        <authorList>
            <person name="Probst A.J."/>
            <person name="Ladd B."/>
            <person name="Jarett J.K."/>
            <person name="Geller-Mcgrath D.E."/>
            <person name="Sieber C.M.K."/>
            <person name="Emerson J.B."/>
            <person name="Anantharaman K."/>
            <person name="Thomas B.C."/>
            <person name="Malmstrom R."/>
            <person name="Stieglmeier M."/>
            <person name="Klingl A."/>
            <person name="Woyke T."/>
            <person name="Ryan C.M."/>
            <person name="Banfield J.F."/>
        </authorList>
    </citation>
    <scope>NUCLEOTIDE SEQUENCE [LARGE SCALE GENOMIC DNA]</scope>
</reference>
<dbReference type="Gene3D" id="3.40.50.80">
    <property type="entry name" value="Nucleotide-binding domain of ferredoxin-NADP reductase (FNR) module"/>
    <property type="match status" value="1"/>
</dbReference>
<evidence type="ECO:0000256" key="2">
    <source>
        <dbReference type="ARBA" id="ARBA00022692"/>
    </source>
</evidence>
<proteinExistence type="predicted"/>
<organism evidence="8 9">
    <name type="scientific">candidate division WWE3 bacterium CG_4_9_14_0_2_um_filter_35_11</name>
    <dbReference type="NCBI Taxonomy" id="1975077"/>
    <lineage>
        <taxon>Bacteria</taxon>
        <taxon>Katanobacteria</taxon>
    </lineage>
</organism>
<dbReference type="SUPFAM" id="SSF52343">
    <property type="entry name" value="Ferredoxin reductase-like, C-terminal NADP-linked domain"/>
    <property type="match status" value="1"/>
</dbReference>
<evidence type="ECO:0000256" key="1">
    <source>
        <dbReference type="ARBA" id="ARBA00004141"/>
    </source>
</evidence>
<dbReference type="PANTHER" id="PTHR11972:SF69">
    <property type="entry name" value="FERRIC REDUCTION OXIDASE 6-RELATED"/>
    <property type="match status" value="1"/>
</dbReference>
<dbReference type="InterPro" id="IPR017927">
    <property type="entry name" value="FAD-bd_FR_type"/>
</dbReference>
<evidence type="ECO:0000313" key="9">
    <source>
        <dbReference type="Proteomes" id="UP000229756"/>
    </source>
</evidence>
<name>A0A2M8EL90_UNCKA</name>
<feature type="transmembrane region" description="Helical" evidence="6">
    <location>
        <begin position="6"/>
        <end position="27"/>
    </location>
</feature>
<feature type="transmembrane region" description="Helical" evidence="6">
    <location>
        <begin position="51"/>
        <end position="77"/>
    </location>
</feature>
<evidence type="ECO:0000256" key="4">
    <source>
        <dbReference type="ARBA" id="ARBA00023002"/>
    </source>
</evidence>
<feature type="transmembrane region" description="Helical" evidence="6">
    <location>
        <begin position="83"/>
        <end position="101"/>
    </location>
</feature>